<protein>
    <submittedName>
        <fullName evidence="1">Uncharacterized protein</fullName>
    </submittedName>
</protein>
<organism evidence="1">
    <name type="scientific">Arundo donax</name>
    <name type="common">Giant reed</name>
    <name type="synonym">Donax arundinaceus</name>
    <dbReference type="NCBI Taxonomy" id="35708"/>
    <lineage>
        <taxon>Eukaryota</taxon>
        <taxon>Viridiplantae</taxon>
        <taxon>Streptophyta</taxon>
        <taxon>Embryophyta</taxon>
        <taxon>Tracheophyta</taxon>
        <taxon>Spermatophyta</taxon>
        <taxon>Magnoliopsida</taxon>
        <taxon>Liliopsida</taxon>
        <taxon>Poales</taxon>
        <taxon>Poaceae</taxon>
        <taxon>PACMAD clade</taxon>
        <taxon>Arundinoideae</taxon>
        <taxon>Arundineae</taxon>
        <taxon>Arundo</taxon>
    </lineage>
</organism>
<dbReference type="EMBL" id="GBRH01238268">
    <property type="protein sequence ID" value="JAD59627.1"/>
    <property type="molecule type" value="Transcribed_RNA"/>
</dbReference>
<sequence>MWGTRSRERSYCYVVHFDRAVSVRG</sequence>
<name>A0A0A9BK57_ARUDO</name>
<evidence type="ECO:0000313" key="1">
    <source>
        <dbReference type="EMBL" id="JAD59627.1"/>
    </source>
</evidence>
<dbReference type="AlphaFoldDB" id="A0A0A9BK57"/>
<accession>A0A0A9BK57</accession>
<proteinExistence type="predicted"/>
<reference evidence="1" key="1">
    <citation type="submission" date="2014-09" db="EMBL/GenBank/DDBJ databases">
        <authorList>
            <person name="Magalhaes I.L.F."/>
            <person name="Oliveira U."/>
            <person name="Santos F.R."/>
            <person name="Vidigal T.H.D.A."/>
            <person name="Brescovit A.D."/>
            <person name="Santos A.J."/>
        </authorList>
    </citation>
    <scope>NUCLEOTIDE SEQUENCE</scope>
    <source>
        <tissue evidence="1">Shoot tissue taken approximately 20 cm above the soil surface</tissue>
    </source>
</reference>
<reference evidence="1" key="2">
    <citation type="journal article" date="2015" name="Data Brief">
        <title>Shoot transcriptome of the giant reed, Arundo donax.</title>
        <authorList>
            <person name="Barrero R.A."/>
            <person name="Guerrero F.D."/>
            <person name="Moolhuijzen P."/>
            <person name="Goolsby J.A."/>
            <person name="Tidwell J."/>
            <person name="Bellgard S.E."/>
            <person name="Bellgard M.I."/>
        </authorList>
    </citation>
    <scope>NUCLEOTIDE SEQUENCE</scope>
    <source>
        <tissue evidence="1">Shoot tissue taken approximately 20 cm above the soil surface</tissue>
    </source>
</reference>